<accession>A0A0D1E1E4</accession>
<evidence type="ECO:0000313" key="9">
    <source>
        <dbReference type="EMBL" id="KIS69959.1"/>
    </source>
</evidence>
<protein>
    <recommendedName>
        <fullName evidence="11">Exportin 4</fullName>
    </recommendedName>
</protein>
<name>A0A0D1E1E4_MYCMD</name>
<keyword evidence="5" id="KW-0963">Cytoplasm</keyword>
<evidence type="ECO:0000256" key="3">
    <source>
        <dbReference type="ARBA" id="ARBA00009466"/>
    </source>
</evidence>
<sequence length="1266" mass="136987">MSLVAPNPHLQEALASISQASAEFTNPDAQIRAKGEATFLALRRSEGALDYASYALEHSHDPLVLFQSLNAVLYVLPSLAIQQPSQGIASLSSLRDFLLHFCVSRSHHSSGSSEAAASWPQYLRSRAYQTAIAVEKRLLGLELSQHAGQLLGTNSALDAVVESHVSLLNTQLASLLSLPSPWPTDPTQSAAALARIVAGLGLVRAVVDEFILTSANDVFDTSSSSSSSDRNRAQPAQSTVKHAVPGSAVGLNLLQHRQCKSLIQNHVLAGLMTAVFQLLYNTISEEAGAPGSAVLWRQTLFFQSASATEKLLGWTFTRFDPFTSSAWQQQSRSQHEDSVLATGVDEDDEPNASSASTQGKSFLRPQHVPDTFIPVLLSDDVVSLLSSAYRFGLRLQASSAASRDISFAVHRLRQCILSSCSFTPQSHKPQHVPVLISRSKHLCVTLQSLVDEACSFPFQLLSAQGNSMLFLAQAFQIIVSVVPLQILAASLQSGDDGVQNCFAFTSSLSSLGNVIFGLAFHRPKDTDEEDDLAVLVEDAINVLLACWQALTSSLRQHDAAHAPNTHVQVFAQAVHGSIRDQVFVPYVNGRLEAALFVGGEDDVSEVQEGTTKDRDVYSDQLITIANLARTSAAENLRALQQLAQPLCDKLISKSQRQANFSEFEMDQAWEQIHWLLLIAGHVLADDARGETPEVPSEIATSAEPEDPAVALIMQLGMQLFQHLSAFGPASAEATSPQVTETLLWFTGRWTSSYLLIDERSGFATNTAIQRAFGDQAGRQVLTFLLQRLCENLELWMSDSDVLLQLAQVLSTFTRSSGIMICLLELPEMEQLVSGIVSGLDHLPANTHGALIASVVSCIYSGATHTDAPTERSAEFYFKQITASIESRFGALLSRVDFASISQRSDVISAVQTSLDMLEGLASSMQPNSAEIVYGFISKFFGAFSQLCRVYDTRPEIAVSILRLLHTLSVSLELDFGAEPYIVMGINQATWELLQVFEGKNGGGKKKTHLLLASETGSPLDDDVPYEGLCLMTELLAELSGSARAGVDDGGSNQSMELQPFKTSDVCLIGFEHVLELLQTPEPLSIPRLRQGFGKLTSAIFGLFSSRLILLASNAGSTNSLLSKAVEALSLCIKLDENESAQLGLESMVAFCENVRVQFSQLTPQLVGALHSSLGSVLRLLLAEPLDSTLFWTSLFALLSLIKVCKSTDLAGAVGKASAGVESQAAFEGAARELIESALGPLGHDDAEWIHETKHKLARWRGQIRIR</sequence>
<comment type="similarity">
    <text evidence="3">Belongs to the exportin family.</text>
</comment>
<evidence type="ECO:0000256" key="1">
    <source>
        <dbReference type="ARBA" id="ARBA00004123"/>
    </source>
</evidence>
<dbReference type="VEuPathDB" id="FungiDB:UMAG_02471"/>
<dbReference type="SUPFAM" id="SSF48371">
    <property type="entry name" value="ARM repeat"/>
    <property type="match status" value="1"/>
</dbReference>
<dbReference type="AlphaFoldDB" id="A0A0D1E1E4"/>
<dbReference type="GO" id="GO:0005049">
    <property type="term" value="F:nuclear export signal receptor activity"/>
    <property type="evidence" value="ECO:0000318"/>
    <property type="project" value="GO_Central"/>
</dbReference>
<evidence type="ECO:0000256" key="2">
    <source>
        <dbReference type="ARBA" id="ARBA00004496"/>
    </source>
</evidence>
<reference evidence="9 10" key="1">
    <citation type="journal article" date="2006" name="Nature">
        <title>Insights from the genome of the biotrophic fungal plant pathogen Ustilago maydis.</title>
        <authorList>
            <person name="Kamper J."/>
            <person name="Kahmann R."/>
            <person name="Bolker M."/>
            <person name="Ma L.J."/>
            <person name="Brefort T."/>
            <person name="Saville B.J."/>
            <person name="Banuett F."/>
            <person name="Kronstad J.W."/>
            <person name="Gold S.E."/>
            <person name="Muller O."/>
            <person name="Perlin M.H."/>
            <person name="Wosten H.A."/>
            <person name="de Vries R."/>
            <person name="Ruiz-Herrera J."/>
            <person name="Reynaga-Pena C.G."/>
            <person name="Snetselaar K."/>
            <person name="McCann M."/>
            <person name="Perez-Martin J."/>
            <person name="Feldbrugge M."/>
            <person name="Basse C.W."/>
            <person name="Steinberg G."/>
            <person name="Ibeas J.I."/>
            <person name="Holloman W."/>
            <person name="Guzman P."/>
            <person name="Farman M."/>
            <person name="Stajich J.E."/>
            <person name="Sentandreu R."/>
            <person name="Gonzalez-Prieto J.M."/>
            <person name="Kennell J.C."/>
            <person name="Molina L."/>
            <person name="Schirawski J."/>
            <person name="Mendoza-Mendoza A."/>
            <person name="Greilinger D."/>
            <person name="Munch K."/>
            <person name="Rossel N."/>
            <person name="Scherer M."/>
            <person name="Vranes M."/>
            <person name="Ladendorf O."/>
            <person name="Vincon V."/>
            <person name="Fuchs U."/>
            <person name="Sandrock B."/>
            <person name="Meng S."/>
            <person name="Ho E.C."/>
            <person name="Cahill M.J."/>
            <person name="Boyce K.J."/>
            <person name="Klose J."/>
            <person name="Klosterman S.J."/>
            <person name="Deelstra H.J."/>
            <person name="Ortiz-Castellanos L."/>
            <person name="Li W."/>
            <person name="Sanchez-Alonso P."/>
            <person name="Schreier P.H."/>
            <person name="Hauser-Hahn I."/>
            <person name="Vaupel M."/>
            <person name="Koopmann E."/>
            <person name="Friedrich G."/>
            <person name="Voss H."/>
            <person name="Schluter T."/>
            <person name="Margolis J."/>
            <person name="Platt D."/>
            <person name="Swimmer C."/>
            <person name="Gnirke A."/>
            <person name="Chen F."/>
            <person name="Vysotskaia V."/>
            <person name="Mannhaupt G."/>
            <person name="Guldener U."/>
            <person name="Munsterkotter M."/>
            <person name="Haase D."/>
            <person name="Oesterheld M."/>
            <person name="Mewes H.W."/>
            <person name="Mauceli E.W."/>
            <person name="DeCaprio D."/>
            <person name="Wade C.M."/>
            <person name="Butler J."/>
            <person name="Young S."/>
            <person name="Jaffe D.B."/>
            <person name="Calvo S."/>
            <person name="Nusbaum C."/>
            <person name="Galagan J."/>
            <person name="Birren B.W."/>
        </authorList>
    </citation>
    <scope>NUCLEOTIDE SEQUENCE [LARGE SCALE GENOMIC DNA]</scope>
    <source>
        <strain evidence="10">DSM 14603 / FGSC 9021 / UM521</strain>
    </source>
</reference>
<evidence type="ECO:0000313" key="10">
    <source>
        <dbReference type="Proteomes" id="UP000000561"/>
    </source>
</evidence>
<feature type="region of interest" description="Disordered" evidence="8">
    <location>
        <begin position="219"/>
        <end position="241"/>
    </location>
</feature>
<proteinExistence type="inferred from homology"/>
<gene>
    <name evidence="9" type="ORF">UMAG_02471</name>
</gene>
<organism evidence="9 10">
    <name type="scientific">Mycosarcoma maydis</name>
    <name type="common">Corn smut fungus</name>
    <name type="synonym">Ustilago maydis</name>
    <dbReference type="NCBI Taxonomy" id="5270"/>
    <lineage>
        <taxon>Eukaryota</taxon>
        <taxon>Fungi</taxon>
        <taxon>Dikarya</taxon>
        <taxon>Basidiomycota</taxon>
        <taxon>Ustilaginomycotina</taxon>
        <taxon>Ustilaginomycetes</taxon>
        <taxon>Ustilaginales</taxon>
        <taxon>Ustilaginaceae</taxon>
        <taxon>Mycosarcoma</taxon>
    </lineage>
</organism>
<keyword evidence="6" id="KW-0653">Protein transport</keyword>
<keyword evidence="7" id="KW-0539">Nucleus</keyword>
<evidence type="ECO:0000256" key="8">
    <source>
        <dbReference type="SAM" id="MobiDB-lite"/>
    </source>
</evidence>
<dbReference type="InterPro" id="IPR044189">
    <property type="entry name" value="XPO4/7-like"/>
</dbReference>
<dbReference type="eggNOG" id="KOG4541">
    <property type="taxonomic scope" value="Eukaryota"/>
</dbReference>
<evidence type="ECO:0008006" key="11">
    <source>
        <dbReference type="Google" id="ProtNLM"/>
    </source>
</evidence>
<dbReference type="OrthoDB" id="5548448at2759"/>
<dbReference type="STRING" id="237631.A0A0D1E1E4"/>
<dbReference type="InterPro" id="IPR016024">
    <property type="entry name" value="ARM-type_fold"/>
</dbReference>
<dbReference type="GO" id="GO:0005643">
    <property type="term" value="C:nuclear pore"/>
    <property type="evidence" value="ECO:0000318"/>
    <property type="project" value="GO_Central"/>
</dbReference>
<keyword evidence="10" id="KW-1185">Reference proteome</keyword>
<feature type="region of interest" description="Disordered" evidence="8">
    <location>
        <begin position="336"/>
        <end position="362"/>
    </location>
</feature>
<evidence type="ECO:0000256" key="7">
    <source>
        <dbReference type="ARBA" id="ARBA00023242"/>
    </source>
</evidence>
<comment type="subcellular location">
    <subcellularLocation>
        <location evidence="2">Cytoplasm</location>
    </subcellularLocation>
    <subcellularLocation>
        <location evidence="1">Nucleus</location>
    </subcellularLocation>
</comment>
<evidence type="ECO:0000256" key="5">
    <source>
        <dbReference type="ARBA" id="ARBA00022490"/>
    </source>
</evidence>
<dbReference type="KEGG" id="uma:UMAG_02471"/>
<dbReference type="EMBL" id="CM003144">
    <property type="protein sequence ID" value="KIS69959.1"/>
    <property type="molecule type" value="Genomic_DNA"/>
</dbReference>
<dbReference type="RefSeq" id="XP_011388752.1">
    <property type="nucleotide sequence ID" value="XM_011390450.1"/>
</dbReference>
<dbReference type="OMA" id="WEQIHWL"/>
<dbReference type="PANTHER" id="PTHR12596:SF1">
    <property type="entry name" value="EXPORTIN-4"/>
    <property type="match status" value="1"/>
</dbReference>
<feature type="compositionally biased region" description="Polar residues" evidence="8">
    <location>
        <begin position="351"/>
        <end position="360"/>
    </location>
</feature>
<dbReference type="PANTHER" id="PTHR12596">
    <property type="entry name" value="EXPORTIN 4,7-RELATED"/>
    <property type="match status" value="1"/>
</dbReference>
<dbReference type="GO" id="GO:0006611">
    <property type="term" value="P:protein export from nucleus"/>
    <property type="evidence" value="ECO:0000318"/>
    <property type="project" value="GO_Central"/>
</dbReference>
<evidence type="ECO:0000256" key="6">
    <source>
        <dbReference type="ARBA" id="ARBA00022927"/>
    </source>
</evidence>
<dbReference type="InParanoid" id="A0A0D1E1E4"/>
<keyword evidence="4" id="KW-0813">Transport</keyword>
<dbReference type="Proteomes" id="UP000000561">
    <property type="component" value="Chromosome 5"/>
</dbReference>
<dbReference type="GeneID" id="23563210"/>
<dbReference type="GO" id="GO:0005737">
    <property type="term" value="C:cytoplasm"/>
    <property type="evidence" value="ECO:0000318"/>
    <property type="project" value="GO_Central"/>
</dbReference>
<evidence type="ECO:0000256" key="4">
    <source>
        <dbReference type="ARBA" id="ARBA00022448"/>
    </source>
</evidence>